<dbReference type="GO" id="GO:0000978">
    <property type="term" value="F:RNA polymerase II cis-regulatory region sequence-specific DNA binding"/>
    <property type="evidence" value="ECO:0007669"/>
    <property type="project" value="TreeGrafter"/>
</dbReference>
<dbReference type="Gene3D" id="3.30.160.60">
    <property type="entry name" value="Classic Zinc Finger"/>
    <property type="match status" value="1"/>
</dbReference>
<keyword evidence="3" id="KW-0677">Repeat</keyword>
<dbReference type="PANTHER" id="PTHR45718:SF4">
    <property type="entry name" value="TRANSCRIPTIONAL ACTIVATOR CUBITUS INTERRUPTUS"/>
    <property type="match status" value="1"/>
</dbReference>
<evidence type="ECO:0000256" key="1">
    <source>
        <dbReference type="ARBA" id="ARBA00004123"/>
    </source>
</evidence>
<evidence type="ECO:0000256" key="4">
    <source>
        <dbReference type="ARBA" id="ARBA00022771"/>
    </source>
</evidence>
<evidence type="ECO:0000313" key="10">
    <source>
        <dbReference type="Proteomes" id="UP001152300"/>
    </source>
</evidence>
<dbReference type="InterPro" id="IPR013087">
    <property type="entry name" value="Znf_C2H2_type"/>
</dbReference>
<dbReference type="PROSITE" id="PS00028">
    <property type="entry name" value="ZINC_FINGER_C2H2_1"/>
    <property type="match status" value="1"/>
</dbReference>
<proteinExistence type="predicted"/>
<dbReference type="GO" id="GO:0000981">
    <property type="term" value="F:DNA-binding transcription factor activity, RNA polymerase II-specific"/>
    <property type="evidence" value="ECO:0007669"/>
    <property type="project" value="TreeGrafter"/>
</dbReference>
<reference evidence="9" key="1">
    <citation type="submission" date="2022-11" db="EMBL/GenBank/DDBJ databases">
        <title>Genome Resource of Sclerotinia nivalis Strain SnTB1, a Plant Pathogen Isolated from American Ginseng.</title>
        <authorList>
            <person name="Fan S."/>
        </authorList>
    </citation>
    <scope>NUCLEOTIDE SEQUENCE</scope>
    <source>
        <strain evidence="9">SnTB1</strain>
    </source>
</reference>
<dbReference type="OrthoDB" id="2687452at2759"/>
<dbReference type="InterPro" id="IPR043359">
    <property type="entry name" value="GLI-like"/>
</dbReference>
<evidence type="ECO:0000256" key="2">
    <source>
        <dbReference type="ARBA" id="ARBA00022723"/>
    </source>
</evidence>
<evidence type="ECO:0000256" key="6">
    <source>
        <dbReference type="ARBA" id="ARBA00023242"/>
    </source>
</evidence>
<keyword evidence="2" id="KW-0479">Metal-binding</keyword>
<protein>
    <recommendedName>
        <fullName evidence="8">C2H2-type domain-containing protein</fullName>
    </recommendedName>
</protein>
<dbReference type="AlphaFoldDB" id="A0A9X0AK45"/>
<keyword evidence="10" id="KW-1185">Reference proteome</keyword>
<dbReference type="Proteomes" id="UP001152300">
    <property type="component" value="Unassembled WGS sequence"/>
</dbReference>
<evidence type="ECO:0000256" key="7">
    <source>
        <dbReference type="PROSITE-ProRule" id="PRU00042"/>
    </source>
</evidence>
<accession>A0A9X0AK45</accession>
<evidence type="ECO:0000256" key="3">
    <source>
        <dbReference type="ARBA" id="ARBA00022737"/>
    </source>
</evidence>
<gene>
    <name evidence="9" type="ORF">OCU04_006617</name>
</gene>
<comment type="subcellular location">
    <subcellularLocation>
        <location evidence="1">Nucleus</location>
    </subcellularLocation>
</comment>
<feature type="domain" description="C2H2-type" evidence="8">
    <location>
        <begin position="178"/>
        <end position="208"/>
    </location>
</feature>
<keyword evidence="4 7" id="KW-0863">Zinc-finger</keyword>
<evidence type="ECO:0000259" key="8">
    <source>
        <dbReference type="PROSITE" id="PS50157"/>
    </source>
</evidence>
<evidence type="ECO:0000313" key="9">
    <source>
        <dbReference type="EMBL" id="KAJ8064271.1"/>
    </source>
</evidence>
<name>A0A9X0AK45_9HELO</name>
<evidence type="ECO:0000256" key="5">
    <source>
        <dbReference type="ARBA" id="ARBA00022833"/>
    </source>
</evidence>
<keyword evidence="6" id="KW-0539">Nucleus</keyword>
<dbReference type="GO" id="GO:0005634">
    <property type="term" value="C:nucleus"/>
    <property type="evidence" value="ECO:0007669"/>
    <property type="project" value="UniProtKB-SubCell"/>
</dbReference>
<sequence length="441" mass="50025">MENDAQDPGVGLHPTWNSMDHSWGHYEPPRDEQAYDFGAAADSNADLLRRKNNEIDALNILRSSTIPTTPLWSTSYATTSIPEAAVYIPVDINTGFDSCETKRHPFLQCDLEMSTANLTENGDANNRTGESSAPTTLVNHEHESGHPFTALSPPYGFSKTLPSDGSKETSAKVIRDRVSCTHPGCRKTFSRPDDLRRHFKNIHTQDFRVTCPVYGCHRTTKPFKREDKFMEHFRKHDNSRSYRCLMETCQSAPFDIHGLINHLVRQHYMDHNTQQNLDWISKNALKISIPFWFGRLCSTGGELCPLAPIGCTYRPAADVGENLHASTMRAHIITHELSDRMTGKQLLQDFFADDSTWSLDEGERKCMLCSFWATGGHHREIFVAHLMTDHSEQDRSSVLKDIFRLVDDFRCFCAFHHVMEGPNSRALANECRAAGFVFWGI</sequence>
<organism evidence="9 10">
    <name type="scientific">Sclerotinia nivalis</name>
    <dbReference type="NCBI Taxonomy" id="352851"/>
    <lineage>
        <taxon>Eukaryota</taxon>
        <taxon>Fungi</taxon>
        <taxon>Dikarya</taxon>
        <taxon>Ascomycota</taxon>
        <taxon>Pezizomycotina</taxon>
        <taxon>Leotiomycetes</taxon>
        <taxon>Helotiales</taxon>
        <taxon>Sclerotiniaceae</taxon>
        <taxon>Sclerotinia</taxon>
    </lineage>
</organism>
<dbReference type="GO" id="GO:0008270">
    <property type="term" value="F:zinc ion binding"/>
    <property type="evidence" value="ECO:0007669"/>
    <property type="project" value="UniProtKB-KW"/>
</dbReference>
<dbReference type="SUPFAM" id="SSF57667">
    <property type="entry name" value="beta-beta-alpha zinc fingers"/>
    <property type="match status" value="1"/>
</dbReference>
<dbReference type="PROSITE" id="PS50157">
    <property type="entry name" value="ZINC_FINGER_C2H2_2"/>
    <property type="match status" value="1"/>
</dbReference>
<dbReference type="SMART" id="SM00355">
    <property type="entry name" value="ZnF_C2H2"/>
    <property type="match status" value="3"/>
</dbReference>
<keyword evidence="5" id="KW-0862">Zinc</keyword>
<comment type="caution">
    <text evidence="9">The sequence shown here is derived from an EMBL/GenBank/DDBJ whole genome shotgun (WGS) entry which is preliminary data.</text>
</comment>
<dbReference type="InterPro" id="IPR036236">
    <property type="entry name" value="Znf_C2H2_sf"/>
</dbReference>
<dbReference type="PANTHER" id="PTHR45718">
    <property type="entry name" value="TRANSCRIPTIONAL ACTIVATOR CUBITUS INTERRUPTUS"/>
    <property type="match status" value="1"/>
</dbReference>
<dbReference type="EMBL" id="JAPEIS010000007">
    <property type="protein sequence ID" value="KAJ8064271.1"/>
    <property type="molecule type" value="Genomic_DNA"/>
</dbReference>